<accession>A0A4Q1TPD9</accession>
<proteinExistence type="predicted"/>
<keyword evidence="7" id="KW-1185">Reference proteome</keyword>
<dbReference type="Pfam" id="PF26334">
    <property type="entry name" value="Gtf3_N"/>
    <property type="match status" value="1"/>
</dbReference>
<dbReference type="AlphaFoldDB" id="A0A4Q1TPD9"/>
<evidence type="ECO:0000256" key="1">
    <source>
        <dbReference type="ARBA" id="ARBA00022679"/>
    </source>
</evidence>
<dbReference type="EMBL" id="MSSM01000029">
    <property type="protein sequence ID" value="RXT20499.1"/>
    <property type="molecule type" value="Genomic_DNA"/>
</dbReference>
<dbReference type="Gene3D" id="3.40.50.2000">
    <property type="entry name" value="Glycogen Phosphorylase B"/>
    <property type="match status" value="2"/>
</dbReference>
<evidence type="ECO:0000259" key="2">
    <source>
        <dbReference type="Pfam" id="PF26334"/>
    </source>
</evidence>
<organism evidence="4 6">
    <name type="scientific">Lacticaseibacillus chiayiensis</name>
    <dbReference type="NCBI Taxonomy" id="2100821"/>
    <lineage>
        <taxon>Bacteria</taxon>
        <taxon>Bacillati</taxon>
        <taxon>Bacillota</taxon>
        <taxon>Bacilli</taxon>
        <taxon>Lactobacillales</taxon>
        <taxon>Lactobacillaceae</taxon>
        <taxon>Lacticaseibacillus</taxon>
    </lineage>
</organism>
<dbReference type="PIRSF" id="PIRSF007023">
    <property type="entry name" value="UDP-Galf_transf"/>
    <property type="match status" value="1"/>
</dbReference>
<sequence length="338" mass="37738">MEYIISPLQPDTDQATIKAKMDTAYFFGKIGFRKLFLSRYVFWNDKHWRSEILGMIATVTKGDVVIFQIPTYAEPEVEEAVVELVHKQGALIVAFVHDVEYLRFPDSYNKQEVLKFLKSFDGLIVGTKLVKDQLAADGVSIPMIPSGPWGYHQPIAYRRPKFSQTLHYAGNLVERKAGFLRNVPADLNIKVYGSADGDTKLPFNLAESVDYLGSYQQEALALALNDGYGLIWDADTENHFDPYAKINMTHKFSLYLSVGLPVIAFNQTAIGRYVSENGLGIAIDSLDNLSNIMSGITEDDYNQLADKVANISDLIRTGRHNQMAALQAVLAVKGTLPF</sequence>
<reference evidence="4 6" key="1">
    <citation type="submission" date="2017-01" db="EMBL/GenBank/DDBJ databases">
        <title>Lactobacillus chiayiensis sp. nov., a lactic acid bacterium isolated from compost.</title>
        <authorList>
            <person name="Huang C.-H."/>
        </authorList>
    </citation>
    <scope>NUCLEOTIDE SEQUENCE [LARGE SCALE GENOMIC DNA]</scope>
    <source>
        <strain evidence="4">Chh01</strain>
        <strain evidence="6">chh01</strain>
    </source>
</reference>
<dbReference type="GO" id="GO:0016740">
    <property type="term" value="F:transferase activity"/>
    <property type="evidence" value="ECO:0007669"/>
    <property type="project" value="UniProtKB-KW"/>
</dbReference>
<dbReference type="Proteomes" id="UP000290475">
    <property type="component" value="Unassembled WGS sequence"/>
</dbReference>
<dbReference type="Pfam" id="PF26337">
    <property type="entry name" value="Gtf3_C"/>
    <property type="match status" value="1"/>
</dbReference>
<evidence type="ECO:0000259" key="3">
    <source>
        <dbReference type="Pfam" id="PF26337"/>
    </source>
</evidence>
<dbReference type="Proteomes" id="UP001164790">
    <property type="component" value="Chromosome"/>
</dbReference>
<feature type="domain" description="Glucosyltransferase 3-like C-terminal" evidence="3">
    <location>
        <begin position="166"/>
        <end position="327"/>
    </location>
</feature>
<reference evidence="5" key="2">
    <citation type="submission" date="2022-10" db="EMBL/GenBank/DDBJ databases">
        <title>Comparative genomic analysis and in-vitro probiotic properties of the potential probiotic L. chiayiensis AACE 3.</title>
        <authorList>
            <person name="Kang X."/>
        </authorList>
    </citation>
    <scope>NUCLEOTIDE SEQUENCE</scope>
    <source>
        <strain evidence="5">AACE 3</strain>
    </source>
</reference>
<protein>
    <submittedName>
        <fullName evidence="4">Galactofuranosyltransferase</fullName>
    </submittedName>
</protein>
<evidence type="ECO:0000313" key="4">
    <source>
        <dbReference type="EMBL" id="RXT20499.1"/>
    </source>
</evidence>
<dbReference type="InterPro" id="IPR058592">
    <property type="entry name" value="Gtf3_C"/>
</dbReference>
<evidence type="ECO:0000313" key="7">
    <source>
        <dbReference type="Proteomes" id="UP001164790"/>
    </source>
</evidence>
<evidence type="ECO:0000313" key="5">
    <source>
        <dbReference type="EMBL" id="UYN57423.1"/>
    </source>
</evidence>
<dbReference type="RefSeq" id="WP_129302430.1">
    <property type="nucleotide sequence ID" value="NZ_CP107523.1"/>
</dbReference>
<feature type="domain" description="Glucosyltransferase 3-like N-terminal" evidence="2">
    <location>
        <begin position="3"/>
        <end position="144"/>
    </location>
</feature>
<dbReference type="EMBL" id="CP107523">
    <property type="protein sequence ID" value="UYN57423.1"/>
    <property type="molecule type" value="Genomic_DNA"/>
</dbReference>
<dbReference type="InterPro" id="IPR058591">
    <property type="entry name" value="Gtf3_N"/>
</dbReference>
<gene>
    <name evidence="4" type="ORF">BVJ53_10920</name>
    <name evidence="5" type="ORF">OFW50_04970</name>
</gene>
<evidence type="ECO:0000313" key="6">
    <source>
        <dbReference type="Proteomes" id="UP000290475"/>
    </source>
</evidence>
<dbReference type="SUPFAM" id="SSF53756">
    <property type="entry name" value="UDP-Glycosyltransferase/glycogen phosphorylase"/>
    <property type="match status" value="1"/>
</dbReference>
<name>A0A4Q1TPD9_9LACO</name>
<keyword evidence="1 4" id="KW-0808">Transferase</keyword>